<dbReference type="GO" id="GO:0008608">
    <property type="term" value="P:attachment of spindle microtubules to kinetochore"/>
    <property type="evidence" value="ECO:0007669"/>
    <property type="project" value="InterPro"/>
</dbReference>
<dbReference type="EMBL" id="KE361649">
    <property type="protein sequence ID" value="EPQ25924.1"/>
    <property type="molecule type" value="Genomic_DNA"/>
</dbReference>
<evidence type="ECO:0000256" key="2">
    <source>
        <dbReference type="ARBA" id="ARBA00004186"/>
    </source>
</evidence>
<evidence type="ECO:0000256" key="10">
    <source>
        <dbReference type="ARBA" id="ARBA00023242"/>
    </source>
</evidence>
<dbReference type="PANTHER" id="PTHR28262">
    <property type="entry name" value="DASH COMPLEX SUBUNIT SPC19"/>
    <property type="match status" value="1"/>
</dbReference>
<evidence type="ECO:0000256" key="8">
    <source>
        <dbReference type="ARBA" id="ARBA00022838"/>
    </source>
</evidence>
<evidence type="ECO:0000256" key="1">
    <source>
        <dbReference type="ARBA" id="ARBA00004123"/>
    </source>
</evidence>
<dbReference type="OrthoDB" id="3361333at2759"/>
<keyword evidence="8" id="KW-0995">Kinetochore</keyword>
<keyword evidence="6" id="KW-0158">Chromosome</keyword>
<feature type="region of interest" description="Disordered" evidence="14">
    <location>
        <begin position="131"/>
        <end position="242"/>
    </location>
</feature>
<keyword evidence="7" id="KW-0963">Cytoplasm</keyword>
<gene>
    <name evidence="15" type="ORF">PFL1_06598</name>
</gene>
<dbReference type="AlphaFoldDB" id="A0A061H1E1"/>
<proteinExistence type="inferred from homology"/>
<keyword evidence="10" id="KW-0539">Nucleus</keyword>
<dbReference type="InterPro" id="IPR013251">
    <property type="entry name" value="DASH_Spc19"/>
</dbReference>
<dbReference type="HOGENOM" id="CLU_1147623_0_0_1"/>
<evidence type="ECO:0000256" key="5">
    <source>
        <dbReference type="ARBA" id="ARBA00016329"/>
    </source>
</evidence>
<evidence type="ECO:0000256" key="6">
    <source>
        <dbReference type="ARBA" id="ARBA00022454"/>
    </source>
</evidence>
<comment type="subcellular location">
    <subcellularLocation>
        <location evidence="3">Chromosome</location>
        <location evidence="3">Centromere</location>
        <location evidence="3">Kinetochore</location>
    </subcellularLocation>
    <subcellularLocation>
        <location evidence="2">Cytoplasm</location>
        <location evidence="2">Cytoskeleton</location>
        <location evidence="2">Spindle</location>
    </subcellularLocation>
    <subcellularLocation>
        <location evidence="1">Nucleus</location>
    </subcellularLocation>
</comment>
<dbReference type="RefSeq" id="XP_007882331.1">
    <property type="nucleotide sequence ID" value="XM_007884140.1"/>
</dbReference>
<keyword evidence="13" id="KW-0175">Coiled coil</keyword>
<comment type="similarity">
    <text evidence="4">Belongs to the DASH complex SPC19 family.</text>
</comment>
<feature type="compositionally biased region" description="Basic and acidic residues" evidence="14">
    <location>
        <begin position="201"/>
        <end position="225"/>
    </location>
</feature>
<evidence type="ECO:0000313" key="15">
    <source>
        <dbReference type="EMBL" id="EPQ25924.1"/>
    </source>
</evidence>
<evidence type="ECO:0000256" key="7">
    <source>
        <dbReference type="ARBA" id="ARBA00022490"/>
    </source>
</evidence>
<name>A0A061H1E1_9BASI</name>
<feature type="compositionally biased region" description="Acidic residues" evidence="14">
    <location>
        <begin position="226"/>
        <end position="242"/>
    </location>
</feature>
<accession>A0A061H1E1</accession>
<evidence type="ECO:0000313" key="16">
    <source>
        <dbReference type="Proteomes" id="UP000053664"/>
    </source>
</evidence>
<dbReference type="GO" id="GO:0042729">
    <property type="term" value="C:DASH complex"/>
    <property type="evidence" value="ECO:0007669"/>
    <property type="project" value="InterPro"/>
</dbReference>
<sequence length="242" mass="26825">MMHHGPRQSLYPPSSAAQQSSILSSLHSCVASTQRSVDCLGDSIEILSQATEDFPRLKVVLSNRRYHDLLSERDIHQARSHISSEVLPHINQLVTLASSELEKLERKAQALRNKTAAQEARLASLAETKSLEGREAEAARKRSGMAASSQSSLTGQRGSATPSAAGAGRGDNDEQEQQELVRSQRRTLDAKRKRRMQLMRLVERLENGERVDVDAELARTQRSADDGQDEGGEEEEEEEEEL</sequence>
<dbReference type="Pfam" id="PF08287">
    <property type="entry name" value="DASH_Spc19"/>
    <property type="match status" value="1"/>
</dbReference>
<protein>
    <recommendedName>
        <fullName evidence="5">DASH complex subunit SPC19</fullName>
    </recommendedName>
    <alternativeName>
        <fullName evidence="12">Outer kinetochore protein SPC19</fullName>
    </alternativeName>
</protein>
<evidence type="ECO:0000256" key="9">
    <source>
        <dbReference type="ARBA" id="ARBA00023212"/>
    </source>
</evidence>
<evidence type="ECO:0000256" key="14">
    <source>
        <dbReference type="SAM" id="MobiDB-lite"/>
    </source>
</evidence>
<evidence type="ECO:0000256" key="12">
    <source>
        <dbReference type="ARBA" id="ARBA00032583"/>
    </source>
</evidence>
<dbReference type="GO" id="GO:0005876">
    <property type="term" value="C:spindle microtubule"/>
    <property type="evidence" value="ECO:0007669"/>
    <property type="project" value="InterPro"/>
</dbReference>
<dbReference type="PANTHER" id="PTHR28262:SF1">
    <property type="entry name" value="DASH COMPLEX SUBUNIT SPC19"/>
    <property type="match status" value="1"/>
</dbReference>
<keyword evidence="9" id="KW-0206">Cytoskeleton</keyword>
<keyword evidence="11" id="KW-0137">Centromere</keyword>
<organism evidence="15 16">
    <name type="scientific">Pseudozyma flocculosa PF-1</name>
    <dbReference type="NCBI Taxonomy" id="1277687"/>
    <lineage>
        <taxon>Eukaryota</taxon>
        <taxon>Fungi</taxon>
        <taxon>Dikarya</taxon>
        <taxon>Basidiomycota</taxon>
        <taxon>Ustilaginomycotina</taxon>
        <taxon>Ustilaginomycetes</taxon>
        <taxon>Ustilaginales</taxon>
        <taxon>Ustilaginaceae</taxon>
        <taxon>Pseudozyma</taxon>
    </lineage>
</organism>
<evidence type="ECO:0000256" key="4">
    <source>
        <dbReference type="ARBA" id="ARBA00008952"/>
    </source>
</evidence>
<dbReference type="GeneID" id="19320670"/>
<reference evidence="15 16" key="1">
    <citation type="journal article" date="2013" name="Plant Cell">
        <title>The transition from a phytopathogenic smut ancestor to an anamorphic biocontrol agent deciphered by comparative whole-genome analysis.</title>
        <authorList>
            <person name="Lefebvre F."/>
            <person name="Joly D.L."/>
            <person name="Labbe C."/>
            <person name="Teichmann B."/>
            <person name="Linning R."/>
            <person name="Belzile F."/>
            <person name="Bakkeren G."/>
            <person name="Belanger R.R."/>
        </authorList>
    </citation>
    <scope>NUCLEOTIDE SEQUENCE [LARGE SCALE GENOMIC DNA]</scope>
    <source>
        <strain evidence="15 16">PF-1</strain>
    </source>
</reference>
<feature type="compositionally biased region" description="Polar residues" evidence="14">
    <location>
        <begin position="146"/>
        <end position="162"/>
    </location>
</feature>
<feature type="coiled-coil region" evidence="13">
    <location>
        <begin position="94"/>
        <end position="128"/>
    </location>
</feature>
<dbReference type="Proteomes" id="UP000053664">
    <property type="component" value="Unassembled WGS sequence"/>
</dbReference>
<dbReference type="KEGG" id="pfp:PFL1_06598"/>
<feature type="compositionally biased region" description="Basic and acidic residues" evidence="14">
    <location>
        <begin position="131"/>
        <end position="140"/>
    </location>
</feature>
<evidence type="ECO:0000256" key="11">
    <source>
        <dbReference type="ARBA" id="ARBA00023328"/>
    </source>
</evidence>
<evidence type="ECO:0000256" key="3">
    <source>
        <dbReference type="ARBA" id="ARBA00004629"/>
    </source>
</evidence>
<dbReference type="eggNOG" id="ENOG502SDEQ">
    <property type="taxonomic scope" value="Eukaryota"/>
</dbReference>
<evidence type="ECO:0000256" key="13">
    <source>
        <dbReference type="SAM" id="Coils"/>
    </source>
</evidence>